<gene>
    <name evidence="5" type="ORF">RM553_18090</name>
</gene>
<feature type="domain" description="Histidine kinase" evidence="4">
    <location>
        <begin position="190"/>
        <end position="402"/>
    </location>
</feature>
<dbReference type="SMART" id="SM00387">
    <property type="entry name" value="HATPase_c"/>
    <property type="match status" value="1"/>
</dbReference>
<dbReference type="Pfam" id="PF02518">
    <property type="entry name" value="HATPase_c"/>
    <property type="match status" value="1"/>
</dbReference>
<dbReference type="Pfam" id="PF01590">
    <property type="entry name" value="GAF"/>
    <property type="match status" value="1"/>
</dbReference>
<proteinExistence type="predicted"/>
<dbReference type="InterPro" id="IPR036097">
    <property type="entry name" value="HisK_dim/P_sf"/>
</dbReference>
<dbReference type="RefSeq" id="WP_311536371.1">
    <property type="nucleotide sequence ID" value="NZ_JAVRHQ010000033.1"/>
</dbReference>
<dbReference type="PROSITE" id="PS50109">
    <property type="entry name" value="HIS_KIN"/>
    <property type="match status" value="1"/>
</dbReference>
<dbReference type="SUPFAM" id="SSF55874">
    <property type="entry name" value="ATPase domain of HSP90 chaperone/DNA topoisomerase II/histidine kinase"/>
    <property type="match status" value="1"/>
</dbReference>
<dbReference type="EMBL" id="JAVRHQ010000033">
    <property type="protein sequence ID" value="MDT0644757.1"/>
    <property type="molecule type" value="Genomic_DNA"/>
</dbReference>
<evidence type="ECO:0000256" key="1">
    <source>
        <dbReference type="ARBA" id="ARBA00000085"/>
    </source>
</evidence>
<organism evidence="5 6">
    <name type="scientific">Autumnicola tepida</name>
    <dbReference type="NCBI Taxonomy" id="3075595"/>
    <lineage>
        <taxon>Bacteria</taxon>
        <taxon>Pseudomonadati</taxon>
        <taxon>Bacteroidota</taxon>
        <taxon>Flavobacteriia</taxon>
        <taxon>Flavobacteriales</taxon>
        <taxon>Flavobacteriaceae</taxon>
        <taxon>Autumnicola</taxon>
    </lineage>
</organism>
<dbReference type="SUPFAM" id="SSF55781">
    <property type="entry name" value="GAF domain-like"/>
    <property type="match status" value="1"/>
</dbReference>
<evidence type="ECO:0000256" key="3">
    <source>
        <dbReference type="ARBA" id="ARBA00022553"/>
    </source>
</evidence>
<dbReference type="InterPro" id="IPR003661">
    <property type="entry name" value="HisK_dim/P_dom"/>
</dbReference>
<dbReference type="InterPro" id="IPR036890">
    <property type="entry name" value="HATPase_C_sf"/>
</dbReference>
<dbReference type="InterPro" id="IPR003018">
    <property type="entry name" value="GAF"/>
</dbReference>
<dbReference type="CDD" id="cd00082">
    <property type="entry name" value="HisKA"/>
    <property type="match status" value="1"/>
</dbReference>
<dbReference type="PANTHER" id="PTHR43547:SF2">
    <property type="entry name" value="HYBRID SIGNAL TRANSDUCTION HISTIDINE KINASE C"/>
    <property type="match status" value="1"/>
</dbReference>
<dbReference type="Gene3D" id="3.30.450.40">
    <property type="match status" value="1"/>
</dbReference>
<dbReference type="PANTHER" id="PTHR43547">
    <property type="entry name" value="TWO-COMPONENT HISTIDINE KINASE"/>
    <property type="match status" value="1"/>
</dbReference>
<dbReference type="SMART" id="SM00388">
    <property type="entry name" value="HisKA"/>
    <property type="match status" value="1"/>
</dbReference>
<keyword evidence="6" id="KW-1185">Reference proteome</keyword>
<keyword evidence="5" id="KW-0808">Transferase</keyword>
<dbReference type="GO" id="GO:0016301">
    <property type="term" value="F:kinase activity"/>
    <property type="evidence" value="ECO:0007669"/>
    <property type="project" value="UniProtKB-KW"/>
</dbReference>
<dbReference type="InterPro" id="IPR003594">
    <property type="entry name" value="HATPase_dom"/>
</dbReference>
<dbReference type="Proteomes" id="UP001262889">
    <property type="component" value="Unassembled WGS sequence"/>
</dbReference>
<protein>
    <recommendedName>
        <fullName evidence="2">histidine kinase</fullName>
        <ecNumber evidence="2">2.7.13.3</ecNumber>
    </recommendedName>
</protein>
<dbReference type="PRINTS" id="PR00344">
    <property type="entry name" value="BCTRLSENSOR"/>
</dbReference>
<dbReference type="SUPFAM" id="SSF47384">
    <property type="entry name" value="Homodimeric domain of signal transducing histidine kinase"/>
    <property type="match status" value="1"/>
</dbReference>
<reference evidence="5 6" key="1">
    <citation type="submission" date="2023-09" db="EMBL/GenBank/DDBJ databases">
        <authorList>
            <person name="Rey-Velasco X."/>
        </authorList>
    </citation>
    <scope>NUCLEOTIDE SEQUENCE [LARGE SCALE GENOMIC DNA]</scope>
    <source>
        <strain evidence="5 6">F363</strain>
    </source>
</reference>
<dbReference type="InterPro" id="IPR029016">
    <property type="entry name" value="GAF-like_dom_sf"/>
</dbReference>
<dbReference type="Gene3D" id="3.30.565.10">
    <property type="entry name" value="Histidine kinase-like ATPase, C-terminal domain"/>
    <property type="match status" value="1"/>
</dbReference>
<sequence>MSPNKNYDSSTQDDLLKDVENINQIPIITSLLDVICSTTGMGFAAIARVTEDRWVTCTTKDEVSFGLKPGDELKIETTFCDQVRQNNEAIIIDHVAEDDRYRSHPIPAMYGFQSYISVPIHRKDNSFFGTLCALDLNPAKVSSPEIVEMFKLFADLIAFHLNTLEELKITSAELSLQKEIAEVREKFIAILGHDLKNPLGTIRMCSDMLLLIAKEEKAKQYAGTIKSTSYRMEALIENLLDFARGHLGDGIKLQKKKDKESLKNVLEQVLKEIRAMAPDAHINTTFKLEKAVECDESRVAQLFSNLLGNAVTHGSKDKPIEVKAICENGEFELSVTNAAEQIPEEVMKHLFQPFYRADIREGHQGLGLGLYISSEIAKAHDGELKVASNREKTSFTFYMPSN</sequence>
<dbReference type="InterPro" id="IPR005467">
    <property type="entry name" value="His_kinase_dom"/>
</dbReference>
<dbReference type="CDD" id="cd00075">
    <property type="entry name" value="HATPase"/>
    <property type="match status" value="1"/>
</dbReference>
<evidence type="ECO:0000313" key="5">
    <source>
        <dbReference type="EMBL" id="MDT0644757.1"/>
    </source>
</evidence>
<name>A0ABU3CEV4_9FLAO</name>
<comment type="caution">
    <text evidence="5">The sequence shown here is derived from an EMBL/GenBank/DDBJ whole genome shotgun (WGS) entry which is preliminary data.</text>
</comment>
<evidence type="ECO:0000313" key="6">
    <source>
        <dbReference type="Proteomes" id="UP001262889"/>
    </source>
</evidence>
<accession>A0ABU3CEV4</accession>
<keyword evidence="5" id="KW-0418">Kinase</keyword>
<evidence type="ECO:0000259" key="4">
    <source>
        <dbReference type="PROSITE" id="PS50109"/>
    </source>
</evidence>
<dbReference type="Pfam" id="PF00512">
    <property type="entry name" value="HisKA"/>
    <property type="match status" value="1"/>
</dbReference>
<dbReference type="InterPro" id="IPR004358">
    <property type="entry name" value="Sig_transdc_His_kin-like_C"/>
</dbReference>
<dbReference type="SMART" id="SM00065">
    <property type="entry name" value="GAF"/>
    <property type="match status" value="1"/>
</dbReference>
<evidence type="ECO:0000256" key="2">
    <source>
        <dbReference type="ARBA" id="ARBA00012438"/>
    </source>
</evidence>
<dbReference type="EC" id="2.7.13.3" evidence="2"/>
<dbReference type="Gene3D" id="1.10.287.130">
    <property type="match status" value="1"/>
</dbReference>
<keyword evidence="3" id="KW-0597">Phosphoprotein</keyword>
<comment type="catalytic activity">
    <reaction evidence="1">
        <text>ATP + protein L-histidine = ADP + protein N-phospho-L-histidine.</text>
        <dbReference type="EC" id="2.7.13.3"/>
    </reaction>
</comment>